<dbReference type="EMBL" id="JAEMOP010000002">
    <property type="protein sequence ID" value="MBJ7316155.1"/>
    <property type="molecule type" value="Genomic_DNA"/>
</dbReference>
<accession>A0A8I1KHT6</accession>
<reference evidence="4 6" key="1">
    <citation type="submission" date="2020-09" db="EMBL/GenBank/DDBJ databases">
        <title>Draft Genomes of Bacterial Isolates from North Pond Shallow Sediments.</title>
        <authorList>
            <person name="Kiel Reese B."/>
            <person name="Mullis M."/>
            <person name="Weisend R.E."/>
        </authorList>
    </citation>
    <scope>NUCLEOTIDE SEQUENCE</scope>
    <source>
        <strain evidence="4">KJE-2</strain>
        <strain evidence="3 6">KJE-3</strain>
    </source>
</reference>
<evidence type="ECO:0000313" key="5">
    <source>
        <dbReference type="Proteomes" id="UP000621390"/>
    </source>
</evidence>
<comment type="caution">
    <text evidence="4">The sequence shown here is derived from an EMBL/GenBank/DDBJ whole genome shotgun (WGS) entry which is preliminary data.</text>
</comment>
<proteinExistence type="predicted"/>
<dbReference type="EMBL" id="JAEMOS010000026">
    <property type="protein sequence ID" value="MBJ7267097.1"/>
    <property type="molecule type" value="Genomic_DNA"/>
</dbReference>
<dbReference type="SUPFAM" id="SSF51261">
    <property type="entry name" value="Duplicated hybrid motif"/>
    <property type="match status" value="1"/>
</dbReference>
<feature type="signal peptide" evidence="1">
    <location>
        <begin position="1"/>
        <end position="20"/>
    </location>
</feature>
<dbReference type="FunFam" id="2.70.70.10:FF:000019">
    <property type="entry name" value="M23 family peptidase"/>
    <property type="match status" value="1"/>
</dbReference>
<dbReference type="InterPro" id="IPR050570">
    <property type="entry name" value="Cell_wall_metabolism_enzyme"/>
</dbReference>
<dbReference type="RefSeq" id="WP_199494564.1">
    <property type="nucleotide sequence ID" value="NZ_JAEMOO010000028.1"/>
</dbReference>
<keyword evidence="1" id="KW-0732">Signal</keyword>
<dbReference type="PANTHER" id="PTHR21666:SF285">
    <property type="entry name" value="M23 FAMILY METALLOPEPTIDASE"/>
    <property type="match status" value="1"/>
</dbReference>
<protein>
    <submittedName>
        <fullName evidence="4">M23 family metallopeptidase</fullName>
    </submittedName>
</protein>
<evidence type="ECO:0000313" key="3">
    <source>
        <dbReference type="EMBL" id="MBJ7267097.1"/>
    </source>
</evidence>
<evidence type="ECO:0000259" key="2">
    <source>
        <dbReference type="Pfam" id="PF01551"/>
    </source>
</evidence>
<organism evidence="4 5">
    <name type="scientific">Idiomarina abyssalis</name>
    <dbReference type="NCBI Taxonomy" id="86102"/>
    <lineage>
        <taxon>Bacteria</taxon>
        <taxon>Pseudomonadati</taxon>
        <taxon>Pseudomonadota</taxon>
        <taxon>Gammaproteobacteria</taxon>
        <taxon>Alteromonadales</taxon>
        <taxon>Idiomarinaceae</taxon>
        <taxon>Idiomarina</taxon>
    </lineage>
</organism>
<gene>
    <name evidence="3" type="ORF">JHC10_09120</name>
    <name evidence="4" type="ORF">JHC11_09165</name>
</gene>
<evidence type="ECO:0000256" key="1">
    <source>
        <dbReference type="SAM" id="SignalP"/>
    </source>
</evidence>
<dbReference type="Proteomes" id="UP000655994">
    <property type="component" value="Unassembled WGS sequence"/>
</dbReference>
<feature type="chain" id="PRO_5034004172" evidence="1">
    <location>
        <begin position="21"/>
        <end position="273"/>
    </location>
</feature>
<evidence type="ECO:0000313" key="4">
    <source>
        <dbReference type="EMBL" id="MBJ7316155.1"/>
    </source>
</evidence>
<dbReference type="InterPro" id="IPR016047">
    <property type="entry name" value="M23ase_b-sheet_dom"/>
</dbReference>
<dbReference type="AlphaFoldDB" id="A0A8I1KHT6"/>
<sequence>MRRTITAFILSLCSINVALADEPIELEIKGPLTQGALILAKSEPGVTATLNDEPLQVTEQGYIVFGFARKAPLKNTLVIQKGDSRITKELTLTPREYKIDRVDGVPQKTVTPDPAQVKRARKEAEKVWVARQKETQRTDFLTPVVKPAKGRISGVYGSQRVFNGEPRNPHYGEDIAGPTGTPVKAPWPGEVVLVEPDLFYSGGTIIIEHGYKVTTTYLHLSELNVDVGDKVKQGELIGAIGATGRATGPHLDWRVNWGNERLDPALLPQLYQD</sequence>
<dbReference type="Gene3D" id="2.70.70.10">
    <property type="entry name" value="Glucose Permease (Domain IIA)"/>
    <property type="match status" value="1"/>
</dbReference>
<name>A0A8I1KHT6_9GAMM</name>
<evidence type="ECO:0000313" key="6">
    <source>
        <dbReference type="Proteomes" id="UP000655994"/>
    </source>
</evidence>
<keyword evidence="6" id="KW-1185">Reference proteome</keyword>
<dbReference type="CDD" id="cd12797">
    <property type="entry name" value="M23_peptidase"/>
    <property type="match status" value="1"/>
</dbReference>
<dbReference type="InterPro" id="IPR011055">
    <property type="entry name" value="Dup_hybrid_motif"/>
</dbReference>
<feature type="domain" description="M23ase beta-sheet core" evidence="2">
    <location>
        <begin position="169"/>
        <end position="264"/>
    </location>
</feature>
<dbReference type="PANTHER" id="PTHR21666">
    <property type="entry name" value="PEPTIDASE-RELATED"/>
    <property type="match status" value="1"/>
</dbReference>
<dbReference type="Proteomes" id="UP000621390">
    <property type="component" value="Unassembled WGS sequence"/>
</dbReference>
<dbReference type="GO" id="GO:0004222">
    <property type="term" value="F:metalloendopeptidase activity"/>
    <property type="evidence" value="ECO:0007669"/>
    <property type="project" value="TreeGrafter"/>
</dbReference>
<dbReference type="Pfam" id="PF01551">
    <property type="entry name" value="Peptidase_M23"/>
    <property type="match status" value="1"/>
</dbReference>